<name>A0ABV2JGZ6_9STRE</name>
<sequence>MLKSERKQIIMDKLSVHGFVSLEDLVPLLESSESTVRRDLDELELEGKLCRVHGGAELKTHLQEELSNSQKSIKNVQKKSSVISKALNLVHSQEVIFIDAGTTNALLVEAFEGNEDITVVTNSIHHASRLVEKGIKTIIVGGFVKHSTDASVGNLAVEQIRQLNFDKAFLGMNGVDENFLTTPDMDEAVVKRLIIENAKQAYVLVDSSKIGQASFVKVAPVEKVVIITNNHSDGVLEKIKEKTKVVEV</sequence>
<dbReference type="RefSeq" id="WP_354368050.1">
    <property type="nucleotide sequence ID" value="NZ_JBEPLN010000007.1"/>
</dbReference>
<dbReference type="Pfam" id="PF00455">
    <property type="entry name" value="DeoRC"/>
    <property type="match status" value="1"/>
</dbReference>
<reference evidence="5 6" key="1">
    <citation type="submission" date="2024-06" db="EMBL/GenBank/DDBJ databases">
        <title>Genomic Encyclopedia of Type Strains, Phase IV (KMG-IV): sequencing the most valuable type-strain genomes for metagenomic binning, comparative biology and taxonomic classification.</title>
        <authorList>
            <person name="Goeker M."/>
        </authorList>
    </citation>
    <scope>NUCLEOTIDE SEQUENCE [LARGE SCALE GENOMIC DNA]</scope>
    <source>
        <strain evidence="5 6">DSM 28302</strain>
    </source>
</reference>
<evidence type="ECO:0000313" key="5">
    <source>
        <dbReference type="EMBL" id="MET3634006.1"/>
    </source>
</evidence>
<dbReference type="InterPro" id="IPR050313">
    <property type="entry name" value="Carb_Metab_HTH_regulators"/>
</dbReference>
<dbReference type="EMBL" id="JBEPLN010000007">
    <property type="protein sequence ID" value="MET3634006.1"/>
    <property type="molecule type" value="Genomic_DNA"/>
</dbReference>
<keyword evidence="3" id="KW-0804">Transcription</keyword>
<dbReference type="SMART" id="SM00420">
    <property type="entry name" value="HTH_DEOR"/>
    <property type="match status" value="1"/>
</dbReference>
<keyword evidence="2" id="KW-0238">DNA-binding</keyword>
<evidence type="ECO:0000256" key="1">
    <source>
        <dbReference type="ARBA" id="ARBA00023015"/>
    </source>
</evidence>
<dbReference type="InterPro" id="IPR001034">
    <property type="entry name" value="DeoR_HTH"/>
</dbReference>
<dbReference type="Gene3D" id="1.10.10.10">
    <property type="entry name" value="Winged helix-like DNA-binding domain superfamily/Winged helix DNA-binding domain"/>
    <property type="match status" value="1"/>
</dbReference>
<dbReference type="PROSITE" id="PS51000">
    <property type="entry name" value="HTH_DEOR_2"/>
    <property type="match status" value="1"/>
</dbReference>
<dbReference type="PANTHER" id="PTHR30363">
    <property type="entry name" value="HTH-TYPE TRANSCRIPTIONAL REGULATOR SRLR-RELATED"/>
    <property type="match status" value="1"/>
</dbReference>
<evidence type="ECO:0000256" key="2">
    <source>
        <dbReference type="ARBA" id="ARBA00023125"/>
    </source>
</evidence>
<protein>
    <submittedName>
        <fullName evidence="5">DeoR family fructose operon transcriptional repressor</fullName>
    </submittedName>
</protein>
<evidence type="ECO:0000259" key="4">
    <source>
        <dbReference type="PROSITE" id="PS51000"/>
    </source>
</evidence>
<dbReference type="Pfam" id="PF08220">
    <property type="entry name" value="HTH_DeoR"/>
    <property type="match status" value="1"/>
</dbReference>
<dbReference type="InterPro" id="IPR036388">
    <property type="entry name" value="WH-like_DNA-bd_sf"/>
</dbReference>
<dbReference type="InterPro" id="IPR018356">
    <property type="entry name" value="Tscrpt_reg_HTH_DeoR_CS"/>
</dbReference>
<dbReference type="InterPro" id="IPR014036">
    <property type="entry name" value="DeoR-like_C"/>
</dbReference>
<keyword evidence="1" id="KW-0805">Transcription regulation</keyword>
<keyword evidence="6" id="KW-1185">Reference proteome</keyword>
<proteinExistence type="predicted"/>
<dbReference type="InterPro" id="IPR037171">
    <property type="entry name" value="NagB/RpiA_transferase-like"/>
</dbReference>
<evidence type="ECO:0000256" key="3">
    <source>
        <dbReference type="ARBA" id="ARBA00023163"/>
    </source>
</evidence>
<feature type="domain" description="HTH deoR-type" evidence="4">
    <location>
        <begin position="3"/>
        <end position="58"/>
    </location>
</feature>
<dbReference type="SUPFAM" id="SSF46785">
    <property type="entry name" value="Winged helix' DNA-binding domain"/>
    <property type="match status" value="1"/>
</dbReference>
<accession>A0ABV2JGZ6</accession>
<dbReference type="PRINTS" id="PR00037">
    <property type="entry name" value="HTHLACR"/>
</dbReference>
<gene>
    <name evidence="5" type="ORF">ABID28_000642</name>
</gene>
<dbReference type="Gene3D" id="3.40.50.1360">
    <property type="match status" value="1"/>
</dbReference>
<dbReference type="Proteomes" id="UP001549037">
    <property type="component" value="Unassembled WGS sequence"/>
</dbReference>
<dbReference type="SMART" id="SM01134">
    <property type="entry name" value="DeoRC"/>
    <property type="match status" value="1"/>
</dbReference>
<comment type="caution">
    <text evidence="5">The sequence shown here is derived from an EMBL/GenBank/DDBJ whole genome shotgun (WGS) entry which is preliminary data.</text>
</comment>
<dbReference type="PROSITE" id="PS00894">
    <property type="entry name" value="HTH_DEOR_1"/>
    <property type="match status" value="1"/>
</dbReference>
<evidence type="ECO:0000313" key="6">
    <source>
        <dbReference type="Proteomes" id="UP001549037"/>
    </source>
</evidence>
<organism evidence="5 6">
    <name type="scientific">Streptococcus porcorum</name>
    <dbReference type="NCBI Taxonomy" id="701526"/>
    <lineage>
        <taxon>Bacteria</taxon>
        <taxon>Bacillati</taxon>
        <taxon>Bacillota</taxon>
        <taxon>Bacilli</taxon>
        <taxon>Lactobacillales</taxon>
        <taxon>Streptococcaceae</taxon>
        <taxon>Streptococcus</taxon>
    </lineage>
</organism>
<dbReference type="SUPFAM" id="SSF100950">
    <property type="entry name" value="NagB/RpiA/CoA transferase-like"/>
    <property type="match status" value="1"/>
</dbReference>
<dbReference type="InterPro" id="IPR036390">
    <property type="entry name" value="WH_DNA-bd_sf"/>
</dbReference>
<dbReference type="PANTHER" id="PTHR30363:SF56">
    <property type="entry name" value="TRANSCRIPTIONAL REGULATOR, DEOR FAMILY"/>
    <property type="match status" value="1"/>
</dbReference>